<accession>A0A9P6VTT1</accession>
<proteinExistence type="predicted"/>
<organism evidence="1 3">
    <name type="scientific">Rhodotorula mucilaginosa</name>
    <name type="common">Yeast</name>
    <name type="synonym">Rhodotorula rubra</name>
    <dbReference type="NCBI Taxonomy" id="5537"/>
    <lineage>
        <taxon>Eukaryota</taxon>
        <taxon>Fungi</taxon>
        <taxon>Dikarya</taxon>
        <taxon>Basidiomycota</taxon>
        <taxon>Pucciniomycotina</taxon>
        <taxon>Microbotryomycetes</taxon>
        <taxon>Sporidiobolales</taxon>
        <taxon>Sporidiobolaceae</taxon>
        <taxon>Rhodotorula</taxon>
    </lineage>
</organism>
<name>A0A9P6VTT1_RHOMI</name>
<dbReference type="Proteomes" id="UP000777482">
    <property type="component" value="Unassembled WGS sequence"/>
</dbReference>
<protein>
    <submittedName>
        <fullName evidence="1">Uncharacterized protein</fullName>
    </submittedName>
</protein>
<dbReference type="EMBL" id="PUHQ01000039">
    <property type="protein sequence ID" value="KAG0660967.1"/>
    <property type="molecule type" value="Genomic_DNA"/>
</dbReference>
<dbReference type="EMBL" id="PUHQ01000140">
    <property type="protein sequence ID" value="KAG0654723.1"/>
    <property type="molecule type" value="Genomic_DNA"/>
</dbReference>
<dbReference type="OrthoDB" id="60033at2759"/>
<reference evidence="1 3" key="1">
    <citation type="submission" date="2020-11" db="EMBL/GenBank/DDBJ databases">
        <title>Kefir isolates.</title>
        <authorList>
            <person name="Marcisauskas S."/>
            <person name="Kim Y."/>
            <person name="Blasche S."/>
        </authorList>
    </citation>
    <scope>NUCLEOTIDE SEQUENCE [LARGE SCALE GENOMIC DNA]</scope>
    <source>
        <strain evidence="1 3">KR</strain>
    </source>
</reference>
<evidence type="ECO:0000313" key="2">
    <source>
        <dbReference type="EMBL" id="KAG0660967.1"/>
    </source>
</evidence>
<gene>
    <name evidence="1" type="ORF">C6P46_001511</name>
    <name evidence="2" type="ORF">C6P46_004240</name>
</gene>
<keyword evidence="3" id="KW-1185">Reference proteome</keyword>
<comment type="caution">
    <text evidence="1">The sequence shown here is derived from an EMBL/GenBank/DDBJ whole genome shotgun (WGS) entry which is preliminary data.</text>
</comment>
<evidence type="ECO:0000313" key="1">
    <source>
        <dbReference type="EMBL" id="KAG0654723.1"/>
    </source>
</evidence>
<sequence length="231" mass="25736">MSRAQASLNRDQQCTAERTNSILVGATIVRLLRAFPPRFRAPASPALRAALNPRLFELMRALARLTRSGSRPTLYPLLAFLPVDLPLPDALRPLIDQHEAHIVEAQCARTELAEVEWDQVVEAGHGRLDGDPHFPPLTLPSCAATDSKFSNLRYLQPVCAVTGNAREAQRKECLEAGFDDVRPLKDVLFRPGKANFLAFVYRLQIANKPYDLARLLQQISRLIALPLSSPR</sequence>
<evidence type="ECO:0000313" key="3">
    <source>
        <dbReference type="Proteomes" id="UP000777482"/>
    </source>
</evidence>
<dbReference type="AlphaFoldDB" id="A0A9P6VTT1"/>